<dbReference type="CDD" id="cd00677">
    <property type="entry name" value="S15_NS1_EPRS_RNA-bind"/>
    <property type="match status" value="1"/>
</dbReference>
<dbReference type="AlphaFoldDB" id="A0A059U7G2"/>
<dbReference type="EMBL" id="KJ569699">
    <property type="protein sequence ID" value="AHZ58032.1"/>
    <property type="molecule type" value="Genomic_DNA"/>
</dbReference>
<comment type="similarity">
    <text evidence="1 5">Belongs to the universal ribosomal protein uS15 family.</text>
</comment>
<dbReference type="GO" id="GO:0003735">
    <property type="term" value="F:structural constituent of ribosome"/>
    <property type="evidence" value="ECO:0007669"/>
    <property type="project" value="InterPro"/>
</dbReference>
<name>A0A059U7G2_TMEEL</name>
<evidence type="ECO:0000256" key="4">
    <source>
        <dbReference type="ARBA" id="ARBA00035250"/>
    </source>
</evidence>
<protein>
    <recommendedName>
        <fullName evidence="4">Small ribosomal subunit protein uS15c</fullName>
    </recommendedName>
</protein>
<dbReference type="PANTHER" id="PTHR23321">
    <property type="entry name" value="RIBOSOMAL PROTEIN S15, BACTERIAL AND ORGANELLAR"/>
    <property type="match status" value="1"/>
</dbReference>
<accession>A0A059U7G2</accession>
<dbReference type="InterPro" id="IPR005290">
    <property type="entry name" value="Ribosomal_uS15_bac-type"/>
</dbReference>
<dbReference type="InterPro" id="IPR009068">
    <property type="entry name" value="uS15_NS1_RNA-bd_sf"/>
</dbReference>
<evidence type="ECO:0000256" key="3">
    <source>
        <dbReference type="ARBA" id="ARBA00023274"/>
    </source>
</evidence>
<dbReference type="Gene3D" id="1.10.287.10">
    <property type="entry name" value="S15/NS1, RNA-binding"/>
    <property type="match status" value="1"/>
</dbReference>
<dbReference type="SMART" id="SM01387">
    <property type="entry name" value="Ribosomal_S15"/>
    <property type="match status" value="1"/>
</dbReference>
<keyword evidence="3 5" id="KW-0687">Ribonucleoprotein</keyword>
<dbReference type="GO" id="GO:0005737">
    <property type="term" value="C:cytoplasm"/>
    <property type="evidence" value="ECO:0007669"/>
    <property type="project" value="UniProtKB-ARBA"/>
</dbReference>
<dbReference type="GO" id="GO:1990904">
    <property type="term" value="C:ribonucleoprotein complex"/>
    <property type="evidence" value="ECO:0007669"/>
    <property type="project" value="UniProtKB-KW"/>
</dbReference>
<keyword evidence="6" id="KW-0934">Plastid</keyword>
<evidence type="ECO:0000256" key="1">
    <source>
        <dbReference type="ARBA" id="ARBA00008434"/>
    </source>
</evidence>
<evidence type="ECO:0000256" key="2">
    <source>
        <dbReference type="ARBA" id="ARBA00022980"/>
    </source>
</evidence>
<geneLocation type="plastid" evidence="6"/>
<keyword evidence="2 5" id="KW-0689">Ribosomal protein</keyword>
<evidence type="ECO:0000256" key="5">
    <source>
        <dbReference type="RuleBase" id="RU003919"/>
    </source>
</evidence>
<dbReference type="InterPro" id="IPR000589">
    <property type="entry name" value="Ribosomal_uS15"/>
</dbReference>
<evidence type="ECO:0000313" key="6">
    <source>
        <dbReference type="EMBL" id="AHZ58032.1"/>
    </source>
</evidence>
<dbReference type="Pfam" id="PF00312">
    <property type="entry name" value="Ribosomal_S15"/>
    <property type="match status" value="1"/>
</dbReference>
<dbReference type="PANTHER" id="PTHR23321:SF26">
    <property type="entry name" value="SMALL RIBOSOMAL SUBUNIT PROTEIN US15M"/>
    <property type="match status" value="1"/>
</dbReference>
<dbReference type="GO" id="GO:0005840">
    <property type="term" value="C:ribosome"/>
    <property type="evidence" value="ECO:0007669"/>
    <property type="project" value="UniProtKB-KW"/>
</dbReference>
<proteinExistence type="inferred from homology"/>
<gene>
    <name evidence="6" type="primary">rps15</name>
</gene>
<dbReference type="SUPFAM" id="SSF47060">
    <property type="entry name" value="S15/NS1 RNA-binding domain"/>
    <property type="match status" value="1"/>
</dbReference>
<sequence>MSIDSSLIINEKEKKGSIEFQICHLTERIERLTLHLQKHSKDFSSRKGLYKIVRRRKCLLVYLTKNNFIFYEKLISQLGIRRLKTP</sequence>
<dbReference type="NCBIfam" id="TIGR00952">
    <property type="entry name" value="S15_bact"/>
    <property type="match status" value="1"/>
</dbReference>
<organism evidence="6">
    <name type="scientific">Tmesipteris elongata</name>
    <name type="common">Slender fork-fern</name>
    <dbReference type="NCBI Taxonomy" id="50272"/>
    <lineage>
        <taxon>Eukaryota</taxon>
        <taxon>Viridiplantae</taxon>
        <taxon>Streptophyta</taxon>
        <taxon>Embryophyta</taxon>
        <taxon>Tracheophyta</taxon>
        <taxon>Polypodiopsida</taxon>
        <taxon>Ophioglossidae</taxon>
        <taxon>Psilotales</taxon>
        <taxon>Psilotaceae</taxon>
        <taxon>Tmesipteris</taxon>
    </lineage>
</organism>
<dbReference type="HAMAP" id="MF_01343_B">
    <property type="entry name" value="Ribosomal_uS15_B"/>
    <property type="match status" value="1"/>
</dbReference>
<dbReference type="GO" id="GO:0006412">
    <property type="term" value="P:translation"/>
    <property type="evidence" value="ECO:0007669"/>
    <property type="project" value="InterPro"/>
</dbReference>
<reference evidence="6" key="1">
    <citation type="journal article" date="2014" name="Genome Biol. Evol.">
        <title>Two new fern chloroplasts and decelerated evolution linked to the long generation time in tree ferns.</title>
        <authorList>
            <person name="Zhong B."/>
            <person name="Fong R."/>
            <person name="Collins L.J."/>
            <person name="McLenachan P.A."/>
            <person name="Penny D."/>
        </authorList>
    </citation>
    <scope>NUCLEOTIDE SEQUENCE</scope>
</reference>